<dbReference type="InterPro" id="IPR055401">
    <property type="entry name" value="CEMIP_beta-hel_dom"/>
</dbReference>
<accession>A0A1S3KBN6</accession>
<dbReference type="InParanoid" id="A0A1S3KBN6"/>
<dbReference type="InterPro" id="IPR012334">
    <property type="entry name" value="Pectin_lyas_fold"/>
</dbReference>
<evidence type="ECO:0000259" key="7">
    <source>
        <dbReference type="PROSITE" id="PS51484"/>
    </source>
</evidence>
<dbReference type="PANTHER" id="PTHR15535:SF17">
    <property type="entry name" value="TRANSMEMBRANE PROTEIN"/>
    <property type="match status" value="1"/>
</dbReference>
<dbReference type="PROSITE" id="PS51484">
    <property type="entry name" value="G8"/>
    <property type="match status" value="1"/>
</dbReference>
<evidence type="ECO:0000256" key="1">
    <source>
        <dbReference type="ARBA" id="ARBA00004236"/>
    </source>
</evidence>
<comment type="similarity">
    <text evidence="2">Belongs to the CEMIP family.</text>
</comment>
<evidence type="ECO:0000256" key="6">
    <source>
        <dbReference type="ARBA" id="ARBA00023295"/>
    </source>
</evidence>
<dbReference type="Pfam" id="PF10162">
    <property type="entry name" value="G8"/>
    <property type="match status" value="1"/>
</dbReference>
<keyword evidence="5" id="KW-0325">Glycoprotein</keyword>
<dbReference type="GeneID" id="106180576"/>
<dbReference type="OrthoDB" id="190675at2759"/>
<sequence>MFFFCWGRKRDDIPDVTDFGQKFIGVDNGNLEIHGADKISWTKLTQSVVKPSTAADGLLFSHDLGSSWDKFDRGIYLYEFNYKKKELVATNKTVYESNVRQDIEEDLPARIREMTSGQLAMLAVREEVVRPDSTFDLEPLLTALEEKGATQLRNFQQGDAYAAIFIKGKEEDTVEELAQMRGHVFTETKILTLTIKGAKYMVQSGNSVKQQPKRLTKQQRQYVRFQALEQTDFRTTSLFLADDVSSWNVGDEILIGSTDYNWMQTEIRTVTNVRKTRVDLDSPLWFDHFGEMIDNVDERADVGVLTRNVVIRGERELSCYGDNHCDVFDIDIFGGHLKVHHHFGSVNIEGAEFEHMGQHAVLGTYPIHFHMCGDTDTAEGVPSPYIRQNSIHHSVSRCVTVHGTSGVQVVDNLAYLSIGHCYFLEDGSERRTVFDGNLGTGTMEGVLIPTDTAPATFWIKSPDTYLRNNVAGGSEDKGIWIIFPESPNGLSASMDPPVWAEGEARRFPVPQIENNVVHSNRDGFFMDNKLSSTDALLKEGNDYRPTEEVVFKRITAFKNWKQNVWIRGSPLRCDHCSLADSPRGITYAVAGGDLVYLVNSVLIGESKNKGESEILKSVTGDGSTSYQKLGKSVPNYKKLDTAFNGFIVYDVTQHVRDTHFSGYVSDDFRQGGALGWFKNTLAFSMTVNSVANLTFDFEDDTNGNRVFDGDDSGDFGTEFGDRNGDKSAIIHDYDGSLTGHAGAHVVKPRWFYNTHNCYNVSNWNMAVCPERYAKVRLNSKLDGDALLQDLFVVRDDFHEHQEEIIGEKLNTNHFLMINNYNYTVHFDGKVGDEVEMTLDGFEKNVHRIRLGLCFPNDTESFVMTYDKTPIVMAASMEEFENATQTDPYTAYWDVSTGLLFLSLQGLEERAENDWNACPNKELTSQCPKVKITRNGGGMFAACYEHAYGPYIASTPPADDTALTAPGLLPATSMPQN</sequence>
<name>A0A1S3KBN6_LINAN</name>
<feature type="domain" description="G8" evidence="7">
    <location>
        <begin position="1"/>
        <end position="46"/>
    </location>
</feature>
<dbReference type="GO" id="GO:0016798">
    <property type="term" value="F:hydrolase activity, acting on glycosyl bonds"/>
    <property type="evidence" value="ECO:0007669"/>
    <property type="project" value="UniProtKB-KW"/>
</dbReference>
<feature type="non-terminal residue" evidence="9">
    <location>
        <position position="976"/>
    </location>
</feature>
<protein>
    <submittedName>
        <fullName evidence="9">Cell surface hyaluronidase-like</fullName>
    </submittedName>
</protein>
<proteinExistence type="inferred from homology"/>
<gene>
    <name evidence="9" type="primary">LOC106180576</name>
</gene>
<dbReference type="SUPFAM" id="SSF51126">
    <property type="entry name" value="Pectin lyase-like"/>
    <property type="match status" value="1"/>
</dbReference>
<keyword evidence="4" id="KW-0378">Hydrolase</keyword>
<dbReference type="InterPro" id="IPR052252">
    <property type="entry name" value="CEMIP/CEMIP2"/>
</dbReference>
<dbReference type="PANTHER" id="PTHR15535">
    <property type="entry name" value="TRANSMEMBRANE PROTEIN 2-RELATED"/>
    <property type="match status" value="1"/>
</dbReference>
<comment type="subcellular location">
    <subcellularLocation>
        <location evidence="1">Cell membrane</location>
    </subcellularLocation>
</comment>
<keyword evidence="8" id="KW-1185">Reference proteome</keyword>
<dbReference type="AlphaFoldDB" id="A0A1S3KBN6"/>
<dbReference type="InterPro" id="IPR019316">
    <property type="entry name" value="G8_domain"/>
</dbReference>
<keyword evidence="6" id="KW-0326">Glycosidase</keyword>
<evidence type="ECO:0000256" key="5">
    <source>
        <dbReference type="ARBA" id="ARBA00023180"/>
    </source>
</evidence>
<dbReference type="InterPro" id="IPR011050">
    <property type="entry name" value="Pectin_lyase_fold/virulence"/>
</dbReference>
<reference evidence="9" key="1">
    <citation type="submission" date="2025-08" db="UniProtKB">
        <authorList>
            <consortium name="RefSeq"/>
        </authorList>
    </citation>
    <scope>IDENTIFICATION</scope>
    <source>
        <tissue evidence="9">Gonads</tissue>
    </source>
</reference>
<dbReference type="RefSeq" id="XP_013420048.1">
    <property type="nucleotide sequence ID" value="XM_013564594.1"/>
</dbReference>
<dbReference type="InterPro" id="IPR055400">
    <property type="entry name" value="CEMIP_X"/>
</dbReference>
<evidence type="ECO:0000313" key="9">
    <source>
        <dbReference type="RefSeq" id="XP_013420048.1"/>
    </source>
</evidence>
<evidence type="ECO:0000313" key="8">
    <source>
        <dbReference type="Proteomes" id="UP000085678"/>
    </source>
</evidence>
<evidence type="ECO:0000256" key="2">
    <source>
        <dbReference type="ARBA" id="ARBA00007586"/>
    </source>
</evidence>
<keyword evidence="3" id="KW-1003">Cell membrane</keyword>
<dbReference type="KEGG" id="lak:106180576"/>
<dbReference type="Gene3D" id="2.160.20.10">
    <property type="entry name" value="Single-stranded right-handed beta-helix, Pectin lyase-like"/>
    <property type="match status" value="1"/>
</dbReference>
<dbReference type="Proteomes" id="UP000085678">
    <property type="component" value="Unplaced"/>
</dbReference>
<dbReference type="Pfam" id="PF24606">
    <property type="entry name" value="CEMIP_beta-hel"/>
    <property type="match status" value="1"/>
</dbReference>
<dbReference type="Pfam" id="PF24605">
    <property type="entry name" value="CEMIP_X"/>
    <property type="match status" value="1"/>
</dbReference>
<organism evidence="8 9">
    <name type="scientific">Lingula anatina</name>
    <name type="common">Brachiopod</name>
    <name type="synonym">Lingula unguis</name>
    <dbReference type="NCBI Taxonomy" id="7574"/>
    <lineage>
        <taxon>Eukaryota</taxon>
        <taxon>Metazoa</taxon>
        <taxon>Spiralia</taxon>
        <taxon>Lophotrochozoa</taxon>
        <taxon>Brachiopoda</taxon>
        <taxon>Linguliformea</taxon>
        <taxon>Lingulata</taxon>
        <taxon>Lingulida</taxon>
        <taxon>Linguloidea</taxon>
        <taxon>Lingulidae</taxon>
        <taxon>Lingula</taxon>
    </lineage>
</organism>
<dbReference type="GO" id="GO:0005886">
    <property type="term" value="C:plasma membrane"/>
    <property type="evidence" value="ECO:0007669"/>
    <property type="project" value="UniProtKB-SubCell"/>
</dbReference>
<evidence type="ECO:0000256" key="3">
    <source>
        <dbReference type="ARBA" id="ARBA00022475"/>
    </source>
</evidence>
<evidence type="ECO:0000256" key="4">
    <source>
        <dbReference type="ARBA" id="ARBA00022801"/>
    </source>
</evidence>
<keyword evidence="3" id="KW-0472">Membrane</keyword>